<dbReference type="InterPro" id="IPR008160">
    <property type="entry name" value="Collagen"/>
</dbReference>
<feature type="compositionally biased region" description="Pro residues" evidence="2">
    <location>
        <begin position="64"/>
        <end position="85"/>
    </location>
</feature>
<sequence length="383" mass="39973">MDTVAKFRVETDSAWAQLMEVHVLLVPPTKAPVKPFESIFRRKRNFDALPPWCHCEPLTVSCPPGPPGPPGPRGVPGRPGVPGPPGKDDTTHYAPIHCPSPPSRCIACPAGPPGQPGPDGAPGVPGITGGPGLPGAKGEDGKPGAEGPRGDKGVDGTPGTVGRDGKPGRTGVKAIPGALGGPGVPGGLGVVGKPGAAGRPGEPGHRGMPGPPGQPGAPGPNGDDGVPGIPGVVGLVGPDASYCPCPQRSAPVKRSDRSMRRTRFREGNTETKDERHTGRPIARDCQAVIVAIEGNPSLTMRMLALDFRRSLISIEKIPPSVGFSGKFGKWVPHDSTLSQKKNRVDAAKELVDRHKQEPSLHRMVTCDEKWIPQDNLQRSNQWI</sequence>
<feature type="compositionally biased region" description="Basic and acidic residues" evidence="2">
    <location>
        <begin position="253"/>
        <end position="277"/>
    </location>
</feature>
<accession>A0A3P7Y6N7</accession>
<dbReference type="InterPro" id="IPR036397">
    <property type="entry name" value="RNaseH_sf"/>
</dbReference>
<dbReference type="GO" id="GO:0003676">
    <property type="term" value="F:nucleic acid binding"/>
    <property type="evidence" value="ECO:0007669"/>
    <property type="project" value="InterPro"/>
</dbReference>
<feature type="region of interest" description="Disordered" evidence="2">
    <location>
        <begin position="64"/>
        <end position="96"/>
    </location>
</feature>
<dbReference type="Gene3D" id="3.30.420.10">
    <property type="entry name" value="Ribonuclease H-like superfamily/Ribonuclease H"/>
    <property type="match status" value="1"/>
</dbReference>
<keyword evidence="4" id="KW-1185">Reference proteome</keyword>
<organism evidence="3">
    <name type="scientific">Heligmosomoides polygyrus</name>
    <name type="common">Parasitic roundworm</name>
    <dbReference type="NCBI Taxonomy" id="6339"/>
    <lineage>
        <taxon>Eukaryota</taxon>
        <taxon>Metazoa</taxon>
        <taxon>Ecdysozoa</taxon>
        <taxon>Nematoda</taxon>
        <taxon>Chromadorea</taxon>
        <taxon>Rhabditida</taxon>
        <taxon>Rhabditina</taxon>
        <taxon>Rhabditomorpha</taxon>
        <taxon>Strongyloidea</taxon>
        <taxon>Heligmosomidae</taxon>
        <taxon>Heligmosomoides</taxon>
    </lineage>
</organism>
<evidence type="ECO:0000313" key="3">
    <source>
        <dbReference type="EMBL" id="VDO60613.1"/>
    </source>
</evidence>
<dbReference type="Proteomes" id="UP000050761">
    <property type="component" value="Unassembled WGS sequence"/>
</dbReference>
<dbReference type="PANTHER" id="PTHR24637:SF194">
    <property type="entry name" value="CUTICLE COLLAGEN 10-RELATED"/>
    <property type="match status" value="1"/>
</dbReference>
<dbReference type="WBParaSite" id="HPBE_0000425101-mRNA-1">
    <property type="protein sequence ID" value="HPBE_0000425101-mRNA-1"/>
    <property type="gene ID" value="HPBE_0000425101"/>
</dbReference>
<feature type="compositionally biased region" description="Pro residues" evidence="2">
    <location>
        <begin position="209"/>
        <end position="218"/>
    </location>
</feature>
<reference evidence="5" key="2">
    <citation type="submission" date="2019-09" db="UniProtKB">
        <authorList>
            <consortium name="WormBaseParasite"/>
        </authorList>
    </citation>
    <scope>IDENTIFICATION</scope>
</reference>
<evidence type="ECO:0000256" key="1">
    <source>
        <dbReference type="ARBA" id="ARBA00022737"/>
    </source>
</evidence>
<evidence type="ECO:0000313" key="5">
    <source>
        <dbReference type="WBParaSite" id="HPBE_0000425101-mRNA-1"/>
    </source>
</evidence>
<feature type="compositionally biased region" description="Gly residues" evidence="2">
    <location>
        <begin position="126"/>
        <end position="135"/>
    </location>
</feature>
<dbReference type="EMBL" id="UZAH01025290">
    <property type="protein sequence ID" value="VDO60613.1"/>
    <property type="molecule type" value="Genomic_DNA"/>
</dbReference>
<dbReference type="Gene3D" id="1.20.5.320">
    <property type="entry name" value="6-Phosphogluconate Dehydrogenase, domain 3"/>
    <property type="match status" value="1"/>
</dbReference>
<dbReference type="AlphaFoldDB" id="A0A3P7Y6N7"/>
<protein>
    <submittedName>
        <fullName evidence="5">Collagen triple helix repeat protein</fullName>
    </submittedName>
</protein>
<dbReference type="PANTHER" id="PTHR24637">
    <property type="entry name" value="COLLAGEN"/>
    <property type="match status" value="1"/>
</dbReference>
<proteinExistence type="predicted"/>
<evidence type="ECO:0000313" key="4">
    <source>
        <dbReference type="Proteomes" id="UP000050761"/>
    </source>
</evidence>
<feature type="compositionally biased region" description="Low complexity" evidence="2">
    <location>
        <begin position="220"/>
        <end position="238"/>
    </location>
</feature>
<feature type="compositionally biased region" description="Gly residues" evidence="2">
    <location>
        <begin position="178"/>
        <end position="192"/>
    </location>
</feature>
<feature type="region of interest" description="Disordered" evidence="2">
    <location>
        <begin position="109"/>
        <end position="277"/>
    </location>
</feature>
<evidence type="ECO:0000256" key="2">
    <source>
        <dbReference type="SAM" id="MobiDB-lite"/>
    </source>
</evidence>
<reference evidence="3 4" key="1">
    <citation type="submission" date="2018-11" db="EMBL/GenBank/DDBJ databases">
        <authorList>
            <consortium name="Pathogen Informatics"/>
        </authorList>
    </citation>
    <scope>NUCLEOTIDE SEQUENCE [LARGE SCALE GENOMIC DNA]</scope>
</reference>
<dbReference type="Pfam" id="PF01391">
    <property type="entry name" value="Collagen"/>
    <property type="match status" value="1"/>
</dbReference>
<feature type="compositionally biased region" description="Basic and acidic residues" evidence="2">
    <location>
        <begin position="137"/>
        <end position="154"/>
    </location>
</feature>
<gene>
    <name evidence="3" type="ORF">HPBE_LOCUS4252</name>
</gene>
<name>A0A3P7Y6N7_HELPZ</name>
<keyword evidence="1" id="KW-0677">Repeat</keyword>
<dbReference type="OrthoDB" id="5836730at2759"/>